<proteinExistence type="predicted"/>
<reference evidence="1 2" key="1">
    <citation type="submission" date="2020-10" db="EMBL/GenBank/DDBJ databases">
        <title>Genomic Encyclopedia of Type Strains, Phase IV (KMG-IV): sequencing the most valuable type-strain genomes for metagenomic binning, comparative biology and taxonomic classification.</title>
        <authorList>
            <person name="Goeker M."/>
        </authorList>
    </citation>
    <scope>NUCLEOTIDE SEQUENCE [LARGE SCALE GENOMIC DNA]</scope>
    <source>
        <strain evidence="1 2">DSM 4194</strain>
    </source>
</reference>
<sequence length="60" mass="6858">MHETLWQQTKLTRLIWPLLGVIAMTTPMAENNTYFIFNKSAGKTDLLARFNETLAAMKAD</sequence>
<evidence type="ECO:0000313" key="1">
    <source>
        <dbReference type="EMBL" id="MBE1426262.1"/>
    </source>
</evidence>
<comment type="caution">
    <text evidence="1">The sequence shown here is derived from an EMBL/GenBank/DDBJ whole genome shotgun (WGS) entry which is preliminary data.</text>
</comment>
<dbReference type="RefSeq" id="WP_192624287.1">
    <property type="nucleotide sequence ID" value="NZ_JADBGG010000023.1"/>
</dbReference>
<organism evidence="1 2">
    <name type="scientific">Desulfomicrobium macestii</name>
    <dbReference type="NCBI Taxonomy" id="90731"/>
    <lineage>
        <taxon>Bacteria</taxon>
        <taxon>Pseudomonadati</taxon>
        <taxon>Thermodesulfobacteriota</taxon>
        <taxon>Desulfovibrionia</taxon>
        <taxon>Desulfovibrionales</taxon>
        <taxon>Desulfomicrobiaceae</taxon>
        <taxon>Desulfomicrobium</taxon>
    </lineage>
</organism>
<protein>
    <submittedName>
        <fullName evidence="1">Uncharacterized protein</fullName>
    </submittedName>
</protein>
<accession>A0ABR9H6C8</accession>
<gene>
    <name evidence="1" type="ORF">H4684_002926</name>
</gene>
<keyword evidence="2" id="KW-1185">Reference proteome</keyword>
<name>A0ABR9H6C8_9BACT</name>
<dbReference type="EMBL" id="JADBGG010000023">
    <property type="protein sequence ID" value="MBE1426262.1"/>
    <property type="molecule type" value="Genomic_DNA"/>
</dbReference>
<evidence type="ECO:0000313" key="2">
    <source>
        <dbReference type="Proteomes" id="UP000639010"/>
    </source>
</evidence>
<dbReference type="Proteomes" id="UP000639010">
    <property type="component" value="Unassembled WGS sequence"/>
</dbReference>